<feature type="compositionally biased region" description="Polar residues" evidence="1">
    <location>
        <begin position="4405"/>
        <end position="4422"/>
    </location>
</feature>
<protein>
    <submittedName>
        <fullName evidence="2">Uncharacterized protein</fullName>
    </submittedName>
</protein>
<feature type="compositionally biased region" description="Basic and acidic residues" evidence="1">
    <location>
        <begin position="3979"/>
        <end position="3988"/>
    </location>
</feature>
<evidence type="ECO:0000256" key="1">
    <source>
        <dbReference type="SAM" id="MobiDB-lite"/>
    </source>
</evidence>
<feature type="compositionally biased region" description="Low complexity" evidence="1">
    <location>
        <begin position="4332"/>
        <end position="4350"/>
    </location>
</feature>
<keyword evidence="3" id="KW-1185">Reference proteome</keyword>
<evidence type="ECO:0000313" key="3">
    <source>
        <dbReference type="Proteomes" id="UP000324832"/>
    </source>
</evidence>
<proteinExistence type="predicted"/>
<reference evidence="2 3" key="1">
    <citation type="submission" date="2017-07" db="EMBL/GenBank/DDBJ databases">
        <authorList>
            <person name="Talla V."/>
            <person name="Backstrom N."/>
        </authorList>
    </citation>
    <scope>NUCLEOTIDE SEQUENCE [LARGE SCALE GENOMIC DNA]</scope>
</reference>
<feature type="region of interest" description="Disordered" evidence="1">
    <location>
        <begin position="300"/>
        <end position="371"/>
    </location>
</feature>
<feature type="region of interest" description="Disordered" evidence="1">
    <location>
        <begin position="4315"/>
        <end position="4350"/>
    </location>
</feature>
<feature type="compositionally biased region" description="Polar residues" evidence="1">
    <location>
        <begin position="4529"/>
        <end position="4556"/>
    </location>
</feature>
<feature type="region of interest" description="Disordered" evidence="1">
    <location>
        <begin position="5138"/>
        <end position="5225"/>
    </location>
</feature>
<name>A0A5E4PS94_9NEOP</name>
<organism evidence="2 3">
    <name type="scientific">Leptidea sinapis</name>
    <dbReference type="NCBI Taxonomy" id="189913"/>
    <lineage>
        <taxon>Eukaryota</taxon>
        <taxon>Metazoa</taxon>
        <taxon>Ecdysozoa</taxon>
        <taxon>Arthropoda</taxon>
        <taxon>Hexapoda</taxon>
        <taxon>Insecta</taxon>
        <taxon>Pterygota</taxon>
        <taxon>Neoptera</taxon>
        <taxon>Endopterygota</taxon>
        <taxon>Lepidoptera</taxon>
        <taxon>Glossata</taxon>
        <taxon>Ditrysia</taxon>
        <taxon>Papilionoidea</taxon>
        <taxon>Pieridae</taxon>
        <taxon>Dismorphiinae</taxon>
        <taxon>Leptidea</taxon>
    </lineage>
</organism>
<feature type="compositionally biased region" description="Low complexity" evidence="1">
    <location>
        <begin position="4434"/>
        <end position="4446"/>
    </location>
</feature>
<feature type="region of interest" description="Disordered" evidence="1">
    <location>
        <begin position="4377"/>
        <end position="4463"/>
    </location>
</feature>
<feature type="compositionally biased region" description="Basic residues" evidence="1">
    <location>
        <begin position="5188"/>
        <end position="5199"/>
    </location>
</feature>
<sequence length="5225" mass="585093">MVVGACRGGVRRALFRAAHALARLTSAGELGAASAALAAPAATARHLHTLAAAAYAQLKDERTSFVCELYVRAITAGMNELEKLKLDPHKVDTQEMTNKESSSEFGSWATDSRTQTNLVKTSETLKLKQTQKQANILSTAILNEGESIGLEENLCHDLAVLISGPRVKTLSWDMEREALLENCRAYMERTHAGTKALTTELKYLNLDPRSFQHLPEEDDEENNIYYGIEKGYEHLVESQESQTSDIWQDAFFDSSSSSSNNSERSIKIRRRKKKIKRLQVTEEEKDPLSIDTVICSKTENSVGETKERSMSKKSLKKSVCVQEGPEKGNQDAIMSISNSDGKTTEQKLKKEKRKERKERKKNVSKSQVDTSEQLLSGLSHLIGLKVRKSPQNIRSEKSTHSEIALNKALDETSSSISDALVKSGNDSNIVYDGQYSIDEMTLSNKSNRDQDCTKNESDHHFVNAASQSSHGDAKSHTIKENTKQSIQKLIGFRRHKNTDKQNINTNSQNSDVKVSDKNEFSDEKFSPKAVSVPKIPSAVISKSQDIKQNHQIDQILREYNSKISEEHNNFNYGLNTSMTSISKSDYHSQKAFQEFVKNHALQPTLLPQNNSTTAKICTPNILKSSRKFGNPATKSVKTSVKSLIRGMTKTVTSKQIQPDTVRKDNYSSKPGMSHDPSQIHYKTFIKELQESLNPGVFNEQKTKANNDNSNTHTTLKQSKMADKVPNTFARLSYLIKNKQMENKLKIQESKVHSGQCIPNALNKMLPPHLQTGEVVIQRVTKQPERKYGHHTTDKSSRKVESAMLNSLKIIADHPHLQNVLSKPCINSYGSDVAMNNSCTKTMENETGSVNYTNTTSLLKPRSVNSGIPMPNHITPATTTTNLDANSKQNISSAIKQNEIKYCTKLNSVSATATSLSEKDQADLLLLLRQQNKLNSLCVQPKNSHDFINVKNSMGSEQNTLQVTNTEMHNSYSSWNTNKQINSIKNDLEAELKPMSNLNKTNSNYIEFKVLQKSDLELLQVKKNSEQSNISQLNQNHLGDRNAQPAREFEPSFQSNQVKNKDIISKSTFECIPKDTKLINTAPISSNNHTLLNNSKVKYSNSTRRKVSSSPKNKKNLDWQSVFNDLSKHKTPSRGPNALDVALNKVSIENHHIHTISKINNTSNKVISQEKTVIGSKSTMDDKDDLKISKTIIRPTYKSTSTTIKDSSKKEPNNTDEKLETVSTEKTTFVKTDKMREDPFISGIPNSDYDLLEELMDDDLRQEIGELSDDDAYCPLDLYTQKEKDKLKHDDILISEKPSSYTTKSHKEMDISQDSVGRKCIQSTALKYTDLSRLSINKLPKSSNSSILVDPKIKRPRDQKTNPKHNTCKVITKSKREERRNIKESSGSQKLVTTETSLTNMTDIVTNPSVSNVVLDNHVHTVDPKKVLIAPAATATSSLQNVVLVGSHIMYDPFSQCQKSIKPCIALSATPKITILQSTRISAPIVAPVVVNPSINTLTEQGKPSSPGLINQCKSVTDGNQSMPIEDMDRVLRNHNTETVNLSNSLINNLNTNNVTNIKEEKKESAIERLSQQKDFGEQSIFKITKHDDSSIVTKLDPQKKIKVRQNNSTKTDREPLRKTSSRIKPISENNDDLIINNNINHGNCTNLLNETVKPVNQKLLENLAINENFTVSCEKNHTASLKLNKDDLSFKSHVLDVKNNTISKVLSVNKIAAECGGNHLPMNQSDVCQKKELYDERLKLKRLSLLNREIERKCNLKPIALPYYPIKTIALPFSPVKAIALPYSPIKPIALPYTPIKPREDNPDRLDGIKTNIRQDKSTLDEQVFCQTIESQLQPITSHTGKYVKAVTENKSQKTQDTELTSIRSEVKSKNLDESGSQSLENNEPNILSIDNMLNDNITKKPQHFTEPSNIHEQKRKRTDIKNQQVPATKAKKIKTTSKLEMKLLNTDDKLLTDLANGVVINDNANISTQSSIAKPIENPQIPILSSNNPSGRQFGKVRKLQTLAASIVNDMKSYNGDRPLREDIAYQVKDDVIIDLTHASEFTELPIASESNNAIKKTTDAVEISAGIKGVQIKSGSVNKASRIIKEKPVIPHSIQIVKPTKDQCLNVNENTLFQNFKDKIQLQELPRRPTDDPLKRLIRVKLPNSSVFRVTISGKLNVDVNSLFSDPQMRSILSEKFHSKKKCTLSIKQCTEKVEIDQITYSEPFISPETINLVSDEEDDEPSKFVMKTQFGNYTVSSNDTVVLRKHQLKLSQKCVVELENVDISNKIISGSNTVNHKNSDPTRIAHSFEDLNPQNALDTMIANENSGCYGKTNKRIKRDTNETIEPKSGIEISRRSIIKSFKSDETKCHLKEPHFDENLIESEKQLLLDSDLKNDAKNAVDISSKLKNELEFCSVNEQQANLIHETTCKTTDCYVQLRRCDYLLSKKNMDNEEENFTQNHYDCEMECCSPSLERSGSFSILNDYANDDDPVHIPFYKDFTHSKDFSNITCNTDWLLTKPAINLLEMRNTKLFDNDMGSSTVREHSINITCCTDWLLTKAAINKLVKHKLHDEKNDMFFICDDLLTKRPSTTETSSNTDCDNSKVFFDAACHSDWLLTKPAINGFETLYKYTYIHEIPLDDLVTKSMNTESYLDHDSINQKVSEWMPTKSTVNQVKIFNEKVNNAHQVSFMCENLLTNSIATESSRHAECRHPKVISNFTCISDWLLTKADISSLVTLKHEISNEEHEIAVTCKDLYVNGVAKNTFTCPQLEFRTKNNQGQKVSSLSTIMTNYFVNTTILKDLKPICHKNEKITNILKRKFEDTFRRDIVTNSYKKKIKKDSQITCMHKNVSKLDSQQSKLLSHGNSNTNVLVKSLNEKILRDTFSLQSVDTSLNRVLSKKNLETEATNIEDGENIECFENLLIQTRNRTKIGLSEHDKESTLNNEFITIVNKVIELDHCGNKSTAHVQDSNDIESNTKDVENTKTTTKVHHSILKDSLEDGHACTISKLDKPSNENFIKSICENSNEVYREQYCPQIIENIKNDLEICATQSSIDVNITAIRNKEINEDNEILSGSGFNCLHSVRQSTYTTTNKEQKSYNNESISVVQFTGDLYRTVKNFIDEEIRLSSLSSSDLLKTEKNTLGIESSKLESNLKTRVEDVYTNLAAENLKQALSHSLAKNDGDDEKEKGLKLINTLEILTKNKEPIQFKKFGIIPISNVQKESPSNVTLVYKADSELILKGSAYQDPIVGTCYVFPIRKISCDIPANEESLEKTDSLKSSEDRLALLIPKKTYSNYNFHTDSGSIMDFSGKRNLKRKINTYDSKLSVKKYRKSKNIDYPKITVAAMVDSSYKREFSQLMSYFKSVKFSFAIPFHKETFEVDNWTRALPNSDQVGLKKVEYRDDTKLFCRDDDKNYDQYYDPFQQSLSEEIAFAQQNAEYTPIEINENNFKMGFGERSDRVFQCLMNRNTLKVSAATLSDVKHYQPPPTEYCKNYNKFLAETDNIKNTQRFISCIRLKEKVRSFFKKSSMELKYSCIREDMKDDKEDGFDEKLNAYIDLSDFYNLDYYEAPHNETVVQVVQVGQLTVNASAQNPVTCDPRVTQVTDASPSQCSIENSPRDDSQPGMKAEYTELTTADLSMPLVREYERHQSSNILQNESDRQTETEENIPIATEVNSTVKVEITEEVLENEENGFDSNDNNLQNLVNNHINNAAYGFDKSTHSESTGSKNANTFNNDSFTQCSDQNSSTIEKTDQIAYAMSAAGIATNSQSNIDESQILTNDSENSKIEESTNAKQISNNISKHAPINTIALHQALAHILPPPLNRLKSSDGNHSSSSPQVLHIVQGKNTTVNHLALVENAQKSVINTPSQTQVLHIVHNKSTSSNSVASAPPPNSYAGLSLVDSGVQQGGNQLLHIVNTGSQKQTNSGQLLKRVNLLTNISNVHGTGDQKMVQFVCKSADGKSIQLNAQHNRGMVLRLQPIESTHMQNNVAKSDGLNEKSHKENNTINSNESSRTHQEIKSRSVYEENYAKFIQNSNKSPVPEKSTSLPKFNQAFGKPIFQDDGHKPSDVNDSNSHLTPITVQTANENAECNRENAVNIDQISHVNAPPLLLRKCAQPSSQSPQANLIHQIKQPVNVQTMHGGVIYTRQIPVNIGGGQTINLITVPSTELVDESNNKQNMNQPETEQSIIKLAPQNQTSSPDVSAEENSNHITNEQLQNSQSPPVLTQMRIKLPMLSKPSQIVSGARVVRPSFFQIQRNVIGGANQPVYQQLVLTAAPPLGQQTIRLPQSQPNKFAKLPTENQPTQESQMSSSTLEQLREFDMVLEQVKERSTIQPAPKNESAAKLHTPTTDSSEATSSSNSSSESTQQILYKIGNNVNIAYVNRKVATATLPNVNRSPESSSASDTPSSSIQSHEVHGSSGETQTTEISSVQHQNKPVKTVSKTKSRPKSSSQPSNSVKVNTVAPKPSTQKPFEDEQTTQRILYILAEYKEQVENSPDKDKPAPRRRSNPPSLPGSSKRKKSSSSSRRHGTRDLSPINGDETRTLGSEDSSCGTSQGDLNESYMDSHSPQDSPRKVPKKLSFEPEVPTAQQSQPQRNVIVADGQTITVARAAAGKPTTAVLMPANYILPVSMVKSGQQIAIVTNRGPKILTVGSDSAGNTVLLQRIIGPGLKPVLARPGVRHVRLPAAALHNIQTFTLGSAVHSQQPDTTAHLVTATNPPELVDVRSSSNSWTDRVVQESKPEEPPRPESSEPWNLTSNPHDYTYEEIVRSDNLDRTVLEAIPDRYSPDLEAHRIFDKMFDIDSKKSYMVDSQDDSSRCGYDIDPSDCDDKSYQQVVHRKDGSSQKHHRVSHVSAAALRHRYAMLEHELRLQIATDQLINTSDVPDEEDISMALGLDAGLVTVTEDGATIALDPQEFAKSHPNTTFHREPTDESELQPFTIANVKGRHMTSTIFHATRAPATVLVTTPHQSTVISQPHDTLPHILKFTHTDVHTQPTPSTVLVKDNSNVLTDSRELHLSNTASTIIHASSNATQVIRRAYYDDENREQRFLVNDSGVMMDDVKMTDDSRNVTLESIVDDDDRSTPERCSEIFWESTASERSESRRPLEFSSDSDKCCKSPFEETNSTDSGGLGTHLMRLDSVIKDARGIERSCSADNSSADDSHPPLRTYPAKRSYHHTENEMESVSGKTRAGGSPDLESRRRASNRGVVKRGCHCCNGSPTPSRPKKPRSRKHNADFNH</sequence>
<feature type="compositionally biased region" description="Basic residues" evidence="1">
    <location>
        <begin position="349"/>
        <end position="363"/>
    </location>
</feature>
<feature type="compositionally biased region" description="Basic residues" evidence="1">
    <location>
        <begin position="4502"/>
        <end position="4515"/>
    </location>
</feature>
<feature type="region of interest" description="Disordered" evidence="1">
    <location>
        <begin position="4278"/>
        <end position="4298"/>
    </location>
</feature>
<evidence type="ECO:0000313" key="2">
    <source>
        <dbReference type="EMBL" id="VVC88935.1"/>
    </source>
</evidence>
<feature type="region of interest" description="Disordered" evidence="1">
    <location>
        <begin position="3976"/>
        <end position="4004"/>
    </location>
</feature>
<feature type="compositionally biased region" description="Low complexity" evidence="1">
    <location>
        <begin position="4382"/>
        <end position="4398"/>
    </location>
</feature>
<feature type="compositionally biased region" description="Basic and acidic residues" evidence="1">
    <location>
        <begin position="4478"/>
        <end position="4488"/>
    </location>
</feature>
<feature type="compositionally biased region" description="Polar residues" evidence="1">
    <location>
        <begin position="4284"/>
        <end position="4298"/>
    </location>
</feature>
<feature type="compositionally biased region" description="Polar residues" evidence="1">
    <location>
        <begin position="500"/>
        <end position="512"/>
    </location>
</feature>
<feature type="compositionally biased region" description="Basic and acidic residues" evidence="1">
    <location>
        <begin position="5082"/>
        <end position="5106"/>
    </location>
</feature>
<feature type="compositionally biased region" description="Low complexity" evidence="1">
    <location>
        <begin position="254"/>
        <end position="263"/>
    </location>
</feature>
<feature type="region of interest" description="Disordered" evidence="1">
    <location>
        <begin position="495"/>
        <end position="515"/>
    </location>
</feature>
<feature type="region of interest" description="Disordered" evidence="1">
    <location>
        <begin position="1199"/>
        <end position="1218"/>
    </location>
</feature>
<feature type="region of interest" description="Disordered" evidence="1">
    <location>
        <begin position="4478"/>
        <end position="4580"/>
    </location>
</feature>
<dbReference type="Proteomes" id="UP000324832">
    <property type="component" value="Unassembled WGS sequence"/>
</dbReference>
<feature type="region of interest" description="Disordered" evidence="1">
    <location>
        <begin position="1603"/>
        <end position="1624"/>
    </location>
</feature>
<accession>A0A5E4PS94</accession>
<feature type="compositionally biased region" description="Basic and acidic residues" evidence="1">
    <location>
        <begin position="4721"/>
        <end position="4735"/>
    </location>
</feature>
<feature type="region of interest" description="Disordered" evidence="1">
    <location>
        <begin position="251"/>
        <end position="270"/>
    </location>
</feature>
<feature type="compositionally biased region" description="Basic and acidic residues" evidence="1">
    <location>
        <begin position="1205"/>
        <end position="1218"/>
    </location>
</feature>
<dbReference type="EMBL" id="FZQP02000426">
    <property type="protein sequence ID" value="VVC88935.1"/>
    <property type="molecule type" value="Genomic_DNA"/>
</dbReference>
<feature type="region of interest" description="Disordered" evidence="1">
    <location>
        <begin position="4177"/>
        <end position="4207"/>
    </location>
</feature>
<feature type="region of interest" description="Disordered" evidence="1">
    <location>
        <begin position="1899"/>
        <end position="1930"/>
    </location>
</feature>
<feature type="region of interest" description="Disordered" evidence="1">
    <location>
        <begin position="4698"/>
        <end position="4745"/>
    </location>
</feature>
<feature type="region of interest" description="Disordered" evidence="1">
    <location>
        <begin position="5079"/>
        <end position="5119"/>
    </location>
</feature>
<gene>
    <name evidence="2" type="ORF">LSINAPIS_LOCUS2184</name>
</gene>